<reference evidence="1 2" key="2">
    <citation type="journal article" date="2022" name="Mol. Ecol. Resour.">
        <title>The genomes of chicory, endive, great burdock and yacon provide insights into Asteraceae paleo-polyploidization history and plant inulin production.</title>
        <authorList>
            <person name="Fan W."/>
            <person name="Wang S."/>
            <person name="Wang H."/>
            <person name="Wang A."/>
            <person name="Jiang F."/>
            <person name="Liu H."/>
            <person name="Zhao H."/>
            <person name="Xu D."/>
            <person name="Zhang Y."/>
        </authorList>
    </citation>
    <scope>NUCLEOTIDE SEQUENCE [LARGE SCALE GENOMIC DNA]</scope>
    <source>
        <strain evidence="2">cv. Niubang</strain>
    </source>
</reference>
<sequence length="159" mass="17734">MAEEMVIQDRIVDNGSSSRSWGSSVPTMLILSGQLEYIAAHLHRLWSYKRRLDVPQQAKCICCSLIASSAFVLQTAFEQVSEEAKEINTAKATVDELKEDGIGDSALVLMELFRPLKSALQWFQEVIKWERPVITTITMIGISHFATGSLQCFRPDNGG</sequence>
<accession>A0ACB9CMB1</accession>
<evidence type="ECO:0000313" key="1">
    <source>
        <dbReference type="EMBL" id="KAI3735335.1"/>
    </source>
</evidence>
<dbReference type="EMBL" id="CM042050">
    <property type="protein sequence ID" value="KAI3735335.1"/>
    <property type="molecule type" value="Genomic_DNA"/>
</dbReference>
<evidence type="ECO:0000313" key="2">
    <source>
        <dbReference type="Proteomes" id="UP001055879"/>
    </source>
</evidence>
<name>A0ACB9CMB1_ARCLA</name>
<reference evidence="2" key="1">
    <citation type="journal article" date="2022" name="Mol. Ecol. Resour.">
        <title>The genomes of chicory, endive, great burdock and yacon provide insights into Asteraceae palaeo-polyploidization history and plant inulin production.</title>
        <authorList>
            <person name="Fan W."/>
            <person name="Wang S."/>
            <person name="Wang H."/>
            <person name="Wang A."/>
            <person name="Jiang F."/>
            <person name="Liu H."/>
            <person name="Zhao H."/>
            <person name="Xu D."/>
            <person name="Zhang Y."/>
        </authorList>
    </citation>
    <scope>NUCLEOTIDE SEQUENCE [LARGE SCALE GENOMIC DNA]</scope>
    <source>
        <strain evidence="2">cv. Niubang</strain>
    </source>
</reference>
<dbReference type="Proteomes" id="UP001055879">
    <property type="component" value="Linkage Group LG04"/>
</dbReference>
<organism evidence="1 2">
    <name type="scientific">Arctium lappa</name>
    <name type="common">Greater burdock</name>
    <name type="synonym">Lappa major</name>
    <dbReference type="NCBI Taxonomy" id="4217"/>
    <lineage>
        <taxon>Eukaryota</taxon>
        <taxon>Viridiplantae</taxon>
        <taxon>Streptophyta</taxon>
        <taxon>Embryophyta</taxon>
        <taxon>Tracheophyta</taxon>
        <taxon>Spermatophyta</taxon>
        <taxon>Magnoliopsida</taxon>
        <taxon>eudicotyledons</taxon>
        <taxon>Gunneridae</taxon>
        <taxon>Pentapetalae</taxon>
        <taxon>asterids</taxon>
        <taxon>campanulids</taxon>
        <taxon>Asterales</taxon>
        <taxon>Asteraceae</taxon>
        <taxon>Carduoideae</taxon>
        <taxon>Cardueae</taxon>
        <taxon>Arctiinae</taxon>
        <taxon>Arctium</taxon>
    </lineage>
</organism>
<comment type="caution">
    <text evidence="1">The sequence shown here is derived from an EMBL/GenBank/DDBJ whole genome shotgun (WGS) entry which is preliminary data.</text>
</comment>
<keyword evidence="2" id="KW-1185">Reference proteome</keyword>
<protein>
    <submittedName>
        <fullName evidence="1">Uncharacterized protein</fullName>
    </submittedName>
</protein>
<gene>
    <name evidence="1" type="ORF">L6452_14830</name>
</gene>
<proteinExistence type="predicted"/>